<dbReference type="STRING" id="589924.Ferp_0449"/>
<organism evidence="2 3">
    <name type="scientific">Ferroglobus placidus (strain DSM 10642 / AEDII12DO)</name>
    <dbReference type="NCBI Taxonomy" id="589924"/>
    <lineage>
        <taxon>Archaea</taxon>
        <taxon>Methanobacteriati</taxon>
        <taxon>Methanobacteriota</taxon>
        <taxon>Archaeoglobi</taxon>
        <taxon>Archaeoglobales</taxon>
        <taxon>Archaeoglobaceae</taxon>
        <taxon>Ferroglobus</taxon>
    </lineage>
</organism>
<evidence type="ECO:0000313" key="2">
    <source>
        <dbReference type="EMBL" id="ADC64624.1"/>
    </source>
</evidence>
<protein>
    <submittedName>
        <fullName evidence="2">Uncharacterized protein</fullName>
    </submittedName>
</protein>
<reference evidence="2 3" key="2">
    <citation type="journal article" date="2011" name="Stand. Genomic Sci.">
        <title>Complete genome sequence of Ferroglobus placidus AEDII12DO.</title>
        <authorList>
            <person name="Anderson I."/>
            <person name="Risso C."/>
            <person name="Holmes D."/>
            <person name="Lucas S."/>
            <person name="Copeland A."/>
            <person name="Lapidus A."/>
            <person name="Cheng J.F."/>
            <person name="Bruce D."/>
            <person name="Goodwin L."/>
            <person name="Pitluck S."/>
            <person name="Saunders E."/>
            <person name="Brettin T."/>
            <person name="Detter J.C."/>
            <person name="Han C."/>
            <person name="Tapia R."/>
            <person name="Larimer F."/>
            <person name="Land M."/>
            <person name="Hauser L."/>
            <person name="Woyke T."/>
            <person name="Lovley D."/>
            <person name="Kyrpides N."/>
            <person name="Ivanova N."/>
        </authorList>
    </citation>
    <scope>NUCLEOTIDE SEQUENCE [LARGE SCALE GENOMIC DNA]</scope>
    <source>
        <strain evidence="3">DSM 10642 / AEDII12DO</strain>
    </source>
</reference>
<dbReference type="EMBL" id="CP001899">
    <property type="protein sequence ID" value="ADC64624.1"/>
    <property type="molecule type" value="Genomic_DNA"/>
</dbReference>
<dbReference type="GeneID" id="8777948"/>
<sequence>MAGERKKRTGKKVKKKGRSKWRNLPRGRCIGCRCWHSVDESDGYCGLRGMITPANHSCERWEGKKPKRRIKNVGMLYG</sequence>
<dbReference type="KEGG" id="fpl:Ferp_0449"/>
<dbReference type="AlphaFoldDB" id="D3S2Z1"/>
<reference evidence="3" key="1">
    <citation type="submission" date="2010-02" db="EMBL/GenBank/DDBJ databases">
        <title>Complete sequence of Ferroglobus placidus DSM 10642.</title>
        <authorList>
            <consortium name="US DOE Joint Genome Institute"/>
            <person name="Lucas S."/>
            <person name="Copeland A."/>
            <person name="Lapidus A."/>
            <person name="Cheng J.-F."/>
            <person name="Bruce D."/>
            <person name="Goodwin L."/>
            <person name="Pitluck S."/>
            <person name="Saunders E."/>
            <person name="Brettin T."/>
            <person name="Detter J.C."/>
            <person name="Han C."/>
            <person name="Tapia R."/>
            <person name="Larimer F."/>
            <person name="Land M."/>
            <person name="Hauser L."/>
            <person name="Kyrpides N."/>
            <person name="Ivanova N."/>
            <person name="Holmes D."/>
            <person name="Lovley D."/>
            <person name="Kyrpides N."/>
            <person name="Anderson I.J."/>
            <person name="Woyke T."/>
        </authorList>
    </citation>
    <scope>NUCLEOTIDE SEQUENCE [LARGE SCALE GENOMIC DNA]</scope>
    <source>
        <strain evidence="3">DSM 10642 / AEDII12DO</strain>
    </source>
</reference>
<feature type="region of interest" description="Disordered" evidence="1">
    <location>
        <begin position="1"/>
        <end position="20"/>
    </location>
</feature>
<dbReference type="RefSeq" id="WP_012964970.1">
    <property type="nucleotide sequence ID" value="NC_013849.1"/>
</dbReference>
<dbReference type="HOGENOM" id="CLU_2613444_0_0_2"/>
<dbReference type="Proteomes" id="UP000002613">
    <property type="component" value="Chromosome"/>
</dbReference>
<proteinExistence type="predicted"/>
<dbReference type="PaxDb" id="589924-Ferp_0449"/>
<name>D3S2Z1_FERPA</name>
<gene>
    <name evidence="2" type="ordered locus">Ferp_0449</name>
</gene>
<evidence type="ECO:0000313" key="3">
    <source>
        <dbReference type="Proteomes" id="UP000002613"/>
    </source>
</evidence>
<accession>D3S2Z1</accession>
<keyword evidence="3" id="KW-1185">Reference proteome</keyword>
<evidence type="ECO:0000256" key="1">
    <source>
        <dbReference type="SAM" id="MobiDB-lite"/>
    </source>
</evidence>